<protein>
    <recommendedName>
        <fullName evidence="1">TNase-like domain-containing protein</fullName>
    </recommendedName>
</protein>
<dbReference type="Pfam" id="PF00565">
    <property type="entry name" value="SNase"/>
    <property type="match status" value="1"/>
</dbReference>
<sequence length="170" mass="18637">MTHRMGWRVGAKDAGVALLVAIVAGAAYTALGVDLGISASTAMASPLSLDTQSADFSICGNSRRVNCVVDGDTFWFHAKKIRIADIDAPELSPPRCEVERAKGEAARQRLLALLNGGKFSITATGRDHDRFGRDLRIITRNGRSIGTVLVEENLARRWDGRRRPWCNRFD</sequence>
<organism evidence="2 3">
    <name type="scientific">Agrobacterium rosae</name>
    <dbReference type="NCBI Taxonomy" id="1972867"/>
    <lineage>
        <taxon>Bacteria</taxon>
        <taxon>Pseudomonadati</taxon>
        <taxon>Pseudomonadota</taxon>
        <taxon>Alphaproteobacteria</taxon>
        <taxon>Hyphomicrobiales</taxon>
        <taxon>Rhizobiaceae</taxon>
        <taxon>Rhizobium/Agrobacterium group</taxon>
        <taxon>Agrobacterium</taxon>
    </lineage>
</organism>
<evidence type="ECO:0000259" key="1">
    <source>
        <dbReference type="PROSITE" id="PS50830"/>
    </source>
</evidence>
<dbReference type="InterPro" id="IPR016071">
    <property type="entry name" value="Staphylococal_nuclease_OB-fold"/>
</dbReference>
<gene>
    <name evidence="2" type="ORF">DSM25559_3750</name>
</gene>
<evidence type="ECO:0000313" key="3">
    <source>
        <dbReference type="Proteomes" id="UP000187891"/>
    </source>
</evidence>
<dbReference type="Gene3D" id="2.40.50.90">
    <property type="match status" value="1"/>
</dbReference>
<dbReference type="SUPFAM" id="SSF50199">
    <property type="entry name" value="Staphylococcal nuclease"/>
    <property type="match status" value="1"/>
</dbReference>
<reference evidence="3" key="1">
    <citation type="submission" date="2016-10" db="EMBL/GenBank/DDBJ databases">
        <authorList>
            <person name="Wibberg D."/>
        </authorList>
    </citation>
    <scope>NUCLEOTIDE SEQUENCE [LARGE SCALE GENOMIC DNA]</scope>
</reference>
<name>A0A1R3TYN4_9HYPH</name>
<dbReference type="InterPro" id="IPR035437">
    <property type="entry name" value="SNase_OB-fold_sf"/>
</dbReference>
<dbReference type="STRING" id="1907666.DSM25559_3750"/>
<dbReference type="Proteomes" id="UP000187891">
    <property type="component" value="Unassembled WGS sequence"/>
</dbReference>
<proteinExistence type="predicted"/>
<dbReference type="PROSITE" id="PS50830">
    <property type="entry name" value="TNASE_3"/>
    <property type="match status" value="1"/>
</dbReference>
<accession>A0A1R3TYN4</accession>
<dbReference type="AlphaFoldDB" id="A0A1R3TYN4"/>
<dbReference type="RefSeq" id="WP_244554452.1">
    <property type="nucleotide sequence ID" value="NZ_FMUE01000010.1"/>
</dbReference>
<feature type="domain" description="TNase-like" evidence="1">
    <location>
        <begin position="64"/>
        <end position="156"/>
    </location>
</feature>
<evidence type="ECO:0000313" key="2">
    <source>
        <dbReference type="EMBL" id="SCX31577.1"/>
    </source>
</evidence>
<dbReference type="EMBL" id="FMUE01000010">
    <property type="protein sequence ID" value="SCX31577.1"/>
    <property type="molecule type" value="Genomic_DNA"/>
</dbReference>